<proteinExistence type="predicted"/>
<dbReference type="AlphaFoldDB" id="A0AAD7GLF0"/>
<feature type="region of interest" description="Disordered" evidence="1">
    <location>
        <begin position="1"/>
        <end position="22"/>
    </location>
</feature>
<evidence type="ECO:0000313" key="2">
    <source>
        <dbReference type="EMBL" id="KAJ7700210.1"/>
    </source>
</evidence>
<feature type="compositionally biased region" description="Pro residues" evidence="1">
    <location>
        <begin position="9"/>
        <end position="22"/>
    </location>
</feature>
<evidence type="ECO:0000256" key="1">
    <source>
        <dbReference type="SAM" id="MobiDB-lite"/>
    </source>
</evidence>
<evidence type="ECO:0000313" key="3">
    <source>
        <dbReference type="Proteomes" id="UP001215598"/>
    </source>
</evidence>
<dbReference type="Proteomes" id="UP001215598">
    <property type="component" value="Unassembled WGS sequence"/>
</dbReference>
<organism evidence="2 3">
    <name type="scientific">Mycena metata</name>
    <dbReference type="NCBI Taxonomy" id="1033252"/>
    <lineage>
        <taxon>Eukaryota</taxon>
        <taxon>Fungi</taxon>
        <taxon>Dikarya</taxon>
        <taxon>Basidiomycota</taxon>
        <taxon>Agaricomycotina</taxon>
        <taxon>Agaricomycetes</taxon>
        <taxon>Agaricomycetidae</taxon>
        <taxon>Agaricales</taxon>
        <taxon>Marasmiineae</taxon>
        <taxon>Mycenaceae</taxon>
        <taxon>Mycena</taxon>
    </lineage>
</organism>
<protein>
    <submittedName>
        <fullName evidence="2">Uncharacterized protein</fullName>
    </submittedName>
</protein>
<dbReference type="EMBL" id="JARKIB010000558">
    <property type="protein sequence ID" value="KAJ7700210.1"/>
    <property type="molecule type" value="Genomic_DNA"/>
</dbReference>
<name>A0AAD7GLF0_9AGAR</name>
<keyword evidence="3" id="KW-1185">Reference proteome</keyword>
<gene>
    <name evidence="2" type="ORF">B0H16DRAFT_1348823</name>
</gene>
<feature type="non-terminal residue" evidence="2">
    <location>
        <position position="213"/>
    </location>
</feature>
<reference evidence="2" key="1">
    <citation type="submission" date="2023-03" db="EMBL/GenBank/DDBJ databases">
        <title>Massive genome expansion in bonnet fungi (Mycena s.s.) driven by repeated elements and novel gene families across ecological guilds.</title>
        <authorList>
            <consortium name="Lawrence Berkeley National Laboratory"/>
            <person name="Harder C.B."/>
            <person name="Miyauchi S."/>
            <person name="Viragh M."/>
            <person name="Kuo A."/>
            <person name="Thoen E."/>
            <person name="Andreopoulos B."/>
            <person name="Lu D."/>
            <person name="Skrede I."/>
            <person name="Drula E."/>
            <person name="Henrissat B."/>
            <person name="Morin E."/>
            <person name="Kohler A."/>
            <person name="Barry K."/>
            <person name="LaButti K."/>
            <person name="Morin E."/>
            <person name="Salamov A."/>
            <person name="Lipzen A."/>
            <person name="Mereny Z."/>
            <person name="Hegedus B."/>
            <person name="Baldrian P."/>
            <person name="Stursova M."/>
            <person name="Weitz H."/>
            <person name="Taylor A."/>
            <person name="Grigoriev I.V."/>
            <person name="Nagy L.G."/>
            <person name="Martin F."/>
            <person name="Kauserud H."/>
        </authorList>
    </citation>
    <scope>NUCLEOTIDE SEQUENCE</scope>
    <source>
        <strain evidence="2">CBHHK182m</strain>
    </source>
</reference>
<accession>A0AAD7GLF0</accession>
<comment type="caution">
    <text evidence="2">The sequence shown here is derived from an EMBL/GenBank/DDBJ whole genome shotgun (WGS) entry which is preliminary data.</text>
</comment>
<sequence>PTLSLHLLPPSPSPLSPPLVPPLPPLRSSQPLPRWRCPPDAPLWFVNARSEVTEEKLGCHFDGLIAAWTRIEYASRFEHGPTNLSAKGRPKQVGRWVADGRQKKPRTDLSVPDPDGYAVEWRAWWDTLQPTWRIKGVDGIWSMDGYGKGDEWGPLYQWGVNGVLNIVASLYFWGCAISEDDSKRLRDWESAVIDVTWMMEGMAVYYEKFKRRF</sequence>